<evidence type="ECO:0000313" key="2">
    <source>
        <dbReference type="Proteomes" id="UP000823388"/>
    </source>
</evidence>
<name>A0A8T0VFT9_PANVG</name>
<accession>A0A8T0VFT9</accession>
<proteinExistence type="predicted"/>
<comment type="caution">
    <text evidence="1">The sequence shown here is derived from an EMBL/GenBank/DDBJ whole genome shotgun (WGS) entry which is preliminary data.</text>
</comment>
<protein>
    <submittedName>
        <fullName evidence="1">Uncharacterized protein</fullName>
    </submittedName>
</protein>
<reference evidence="1" key="1">
    <citation type="submission" date="2020-05" db="EMBL/GenBank/DDBJ databases">
        <title>WGS assembly of Panicum virgatum.</title>
        <authorList>
            <person name="Lovell J.T."/>
            <person name="Jenkins J."/>
            <person name="Shu S."/>
            <person name="Juenger T.E."/>
            <person name="Schmutz J."/>
        </authorList>
    </citation>
    <scope>NUCLEOTIDE SEQUENCE</scope>
    <source>
        <strain evidence="1">AP13</strain>
    </source>
</reference>
<dbReference type="AlphaFoldDB" id="A0A8T0VFT9"/>
<keyword evidence="2" id="KW-1185">Reference proteome</keyword>
<dbReference type="EMBL" id="CM029040">
    <property type="protein sequence ID" value="KAG2631653.1"/>
    <property type="molecule type" value="Genomic_DNA"/>
</dbReference>
<dbReference type="Proteomes" id="UP000823388">
    <property type="component" value="Chromosome 2N"/>
</dbReference>
<sequence>MNATDFPELYAAAAGAMAMEMRLWNGGCTKGRTRTSSVKKRCTHSSNFQQVRAAENSRTRAYRQGQRHANRIISWAPSIFSCIIAVGSLDGNKRLRGSREPLLYLSLTALGRNTNLLRL</sequence>
<evidence type="ECO:0000313" key="1">
    <source>
        <dbReference type="EMBL" id="KAG2631653.1"/>
    </source>
</evidence>
<gene>
    <name evidence="1" type="ORF">PVAP13_2NG041538</name>
</gene>
<organism evidence="1 2">
    <name type="scientific">Panicum virgatum</name>
    <name type="common">Blackwell switchgrass</name>
    <dbReference type="NCBI Taxonomy" id="38727"/>
    <lineage>
        <taxon>Eukaryota</taxon>
        <taxon>Viridiplantae</taxon>
        <taxon>Streptophyta</taxon>
        <taxon>Embryophyta</taxon>
        <taxon>Tracheophyta</taxon>
        <taxon>Spermatophyta</taxon>
        <taxon>Magnoliopsida</taxon>
        <taxon>Liliopsida</taxon>
        <taxon>Poales</taxon>
        <taxon>Poaceae</taxon>
        <taxon>PACMAD clade</taxon>
        <taxon>Panicoideae</taxon>
        <taxon>Panicodae</taxon>
        <taxon>Paniceae</taxon>
        <taxon>Panicinae</taxon>
        <taxon>Panicum</taxon>
        <taxon>Panicum sect. Hiantes</taxon>
    </lineage>
</organism>